<accession>A0A7J9RUG0</accession>
<evidence type="ECO:0000313" key="2">
    <source>
        <dbReference type="Proteomes" id="UP000582213"/>
    </source>
</evidence>
<dbReference type="EMBL" id="JACHFY010000014">
    <property type="protein sequence ID" value="MBB5254385.1"/>
    <property type="molecule type" value="Genomic_DNA"/>
</dbReference>
<dbReference type="Proteomes" id="UP000582213">
    <property type="component" value="Unassembled WGS sequence"/>
</dbReference>
<reference evidence="1 2" key="1">
    <citation type="submission" date="2020-08" db="EMBL/GenBank/DDBJ databases">
        <title>Genomic Encyclopedia of Type Strains, Phase IV (KMG-IV): sequencing the most valuable type-strain genomes for metagenomic binning, comparative biology and taxonomic classification.</title>
        <authorList>
            <person name="Goeker M."/>
        </authorList>
    </citation>
    <scope>NUCLEOTIDE SEQUENCE [LARGE SCALE GENOMIC DNA]</scope>
    <source>
        <strain evidence="1 2">DSM 12421</strain>
    </source>
</reference>
<protein>
    <submittedName>
        <fullName evidence="1">Uncharacterized protein</fullName>
    </submittedName>
</protein>
<comment type="caution">
    <text evidence="1">The sequence shown here is derived from an EMBL/GenBank/DDBJ whole genome shotgun (WGS) entry which is preliminary data.</text>
</comment>
<organism evidence="1 2">
    <name type="scientific">Sulfurisphaera ohwakuensis</name>
    <dbReference type="NCBI Taxonomy" id="69656"/>
    <lineage>
        <taxon>Archaea</taxon>
        <taxon>Thermoproteota</taxon>
        <taxon>Thermoprotei</taxon>
        <taxon>Sulfolobales</taxon>
        <taxon>Sulfolobaceae</taxon>
        <taxon>Sulfurisphaera</taxon>
    </lineage>
</organism>
<dbReference type="AlphaFoldDB" id="A0A7J9RUG0"/>
<proteinExistence type="predicted"/>
<sequence>MSSVKYLIDTDILFSKKFLNYRGEGVVTSTTVHNF</sequence>
<gene>
    <name evidence="1" type="ORF">HNQ62_002159</name>
</gene>
<name>A0A7J9RUG0_SULOH</name>
<evidence type="ECO:0000313" key="1">
    <source>
        <dbReference type="EMBL" id="MBB5254385.1"/>
    </source>
</evidence>